<comment type="caution">
    <text evidence="5">The sequence shown here is derived from an EMBL/GenBank/DDBJ whole genome shotgun (WGS) entry which is preliminary data.</text>
</comment>
<evidence type="ECO:0000256" key="2">
    <source>
        <dbReference type="ARBA" id="ARBA00022801"/>
    </source>
</evidence>
<dbReference type="EMBL" id="JACGCM010001057">
    <property type="protein sequence ID" value="KAF6162061.1"/>
    <property type="molecule type" value="Genomic_DNA"/>
</dbReference>
<protein>
    <submittedName>
        <fullName evidence="5">Uncharacterized protein</fullName>
    </submittedName>
</protein>
<dbReference type="PANTHER" id="PTHR45648:SF7">
    <property type="entry name" value="OS12G0126100 PROTEIN"/>
    <property type="match status" value="1"/>
</dbReference>
<dbReference type="Gene3D" id="3.40.50.1110">
    <property type="entry name" value="SGNH hydrolase"/>
    <property type="match status" value="1"/>
</dbReference>
<evidence type="ECO:0000313" key="5">
    <source>
        <dbReference type="EMBL" id="KAF6162061.1"/>
    </source>
</evidence>
<keyword evidence="3" id="KW-0442">Lipid degradation</keyword>
<proteinExistence type="inferred from homology"/>
<dbReference type="GO" id="GO:0016042">
    <property type="term" value="P:lipid catabolic process"/>
    <property type="evidence" value="ECO:0007669"/>
    <property type="project" value="UniProtKB-KW"/>
</dbReference>
<evidence type="ECO:0000256" key="3">
    <source>
        <dbReference type="ARBA" id="ARBA00022963"/>
    </source>
</evidence>
<keyword evidence="6" id="KW-1185">Reference proteome</keyword>
<gene>
    <name evidence="5" type="ORF">GIB67_025827</name>
</gene>
<comment type="similarity">
    <text evidence="1">Belongs to the 'GDSL' lipolytic enzyme family.</text>
</comment>
<dbReference type="InterPro" id="IPR051058">
    <property type="entry name" value="GDSL_Est/Lipase"/>
</dbReference>
<dbReference type="GO" id="GO:0016788">
    <property type="term" value="F:hydrolase activity, acting on ester bonds"/>
    <property type="evidence" value="ECO:0007669"/>
    <property type="project" value="InterPro"/>
</dbReference>
<dbReference type="InterPro" id="IPR036514">
    <property type="entry name" value="SGNH_hydro_sf"/>
</dbReference>
<feature type="transmembrane region" description="Helical" evidence="4">
    <location>
        <begin position="33"/>
        <end position="65"/>
    </location>
</feature>
<keyword evidence="4" id="KW-0812">Transmembrane</keyword>
<evidence type="ECO:0000256" key="1">
    <source>
        <dbReference type="ARBA" id="ARBA00008668"/>
    </source>
</evidence>
<organism evidence="5 6">
    <name type="scientific">Kingdonia uniflora</name>
    <dbReference type="NCBI Taxonomy" id="39325"/>
    <lineage>
        <taxon>Eukaryota</taxon>
        <taxon>Viridiplantae</taxon>
        <taxon>Streptophyta</taxon>
        <taxon>Embryophyta</taxon>
        <taxon>Tracheophyta</taxon>
        <taxon>Spermatophyta</taxon>
        <taxon>Magnoliopsida</taxon>
        <taxon>Ranunculales</taxon>
        <taxon>Circaeasteraceae</taxon>
        <taxon>Kingdonia</taxon>
    </lineage>
</organism>
<dbReference type="Pfam" id="PF00657">
    <property type="entry name" value="Lipase_GDSL"/>
    <property type="match status" value="1"/>
</dbReference>
<keyword evidence="2" id="KW-0378">Hydrolase</keyword>
<keyword evidence="4" id="KW-1133">Transmembrane helix</keyword>
<dbReference type="AlphaFoldDB" id="A0A7J7N4C6"/>
<keyword evidence="4" id="KW-0472">Membrane</keyword>
<dbReference type="OrthoDB" id="1600564at2759"/>
<evidence type="ECO:0000256" key="4">
    <source>
        <dbReference type="SAM" id="Phobius"/>
    </source>
</evidence>
<dbReference type="Proteomes" id="UP000541444">
    <property type="component" value="Unassembled WGS sequence"/>
</dbReference>
<dbReference type="InterPro" id="IPR001087">
    <property type="entry name" value="GDSL"/>
</dbReference>
<accession>A0A7J7N4C6</accession>
<evidence type="ECO:0000313" key="6">
    <source>
        <dbReference type="Proteomes" id="UP000541444"/>
    </source>
</evidence>
<reference evidence="5 6" key="1">
    <citation type="journal article" date="2020" name="IScience">
        <title>Genome Sequencing of the Endangered Kingdonia uniflora (Circaeasteraceae, Ranunculales) Reveals Potential Mechanisms of Evolutionary Specialization.</title>
        <authorList>
            <person name="Sun Y."/>
            <person name="Deng T."/>
            <person name="Zhang A."/>
            <person name="Moore M.J."/>
            <person name="Landis J.B."/>
            <person name="Lin N."/>
            <person name="Zhang H."/>
            <person name="Zhang X."/>
            <person name="Huang J."/>
            <person name="Zhang X."/>
            <person name="Sun H."/>
            <person name="Wang H."/>
        </authorList>
    </citation>
    <scope>NUCLEOTIDE SEQUENCE [LARGE SCALE GENOMIC DNA]</scope>
    <source>
        <strain evidence="5">TB1705</strain>
        <tissue evidence="5">Leaf</tissue>
    </source>
</reference>
<dbReference type="PANTHER" id="PTHR45648">
    <property type="entry name" value="GDSL LIPASE/ACYLHYDROLASE FAMILY PROTEIN (AFU_ORTHOLOGUE AFUA_4G14700)"/>
    <property type="match status" value="1"/>
</dbReference>
<keyword evidence="3" id="KW-0443">Lipid metabolism</keyword>
<sequence length="402" mass="45092">MTSPSSTLSSSINMIIPPPPPRSLPAMFHHFSLIYLVITLLYGYALFSCISCFLVVFMVLVFLLVRTETPFFYFAKTIWLYDDDDDVVVVVCFGAAEKIGLPEIPSFYGENGTIEGLMGGLNYGSSQSTIMNTGNLGFQALNQQLRQAFETLQMLQLQLGQEKAQEVIKSSVFYFSLGKDDYIEIFLRDDQSSVRKKYSSGGFAHILVNQMIRVIKDLYNANVRKIVCMGIGPLGCAPRTLWESSDQTTRPDMGHCVDEINKDILQYNTMLSEKLIDLNSELEEAEIVFCDVYQGMMEIINNPTRYGFSEVERACCGLGRYGAMVGCVAKEMACDDPSTHVWWDFYNPTEAVNSLLADQIWSGKPFNLCHPTTIREMADVQVDITPVPAPSPSDMWIPHAHI</sequence>
<name>A0A7J7N4C6_9MAGN</name>